<keyword evidence="1" id="KW-1133">Transmembrane helix</keyword>
<evidence type="ECO:0000313" key="3">
    <source>
        <dbReference type="Proteomes" id="UP000809243"/>
    </source>
</evidence>
<accession>A0A938YZ05</accession>
<dbReference type="InterPro" id="IPR036249">
    <property type="entry name" value="Thioredoxin-like_sf"/>
</dbReference>
<evidence type="ECO:0000256" key="1">
    <source>
        <dbReference type="SAM" id="Phobius"/>
    </source>
</evidence>
<reference evidence="2" key="1">
    <citation type="submission" date="2021-01" db="EMBL/GenBank/DDBJ databases">
        <title>Active Sulfur Cycling in an Early Earth Analoge.</title>
        <authorList>
            <person name="Hahn C.R."/>
            <person name="Youssef N.H."/>
            <person name="Elshahed M."/>
        </authorList>
    </citation>
    <scope>NUCLEOTIDE SEQUENCE</scope>
    <source>
        <strain evidence="2">Zod_Metabat.1151</strain>
    </source>
</reference>
<dbReference type="SUPFAM" id="SSF52833">
    <property type="entry name" value="Thioredoxin-like"/>
    <property type="match status" value="1"/>
</dbReference>
<comment type="caution">
    <text evidence="2">The sequence shown here is derived from an EMBL/GenBank/DDBJ whole genome shotgun (WGS) entry which is preliminary data.</text>
</comment>
<evidence type="ECO:0008006" key="4">
    <source>
        <dbReference type="Google" id="ProtNLM"/>
    </source>
</evidence>
<keyword evidence="1" id="KW-0812">Transmembrane</keyword>
<organism evidence="2 3">
    <name type="scientific">Candidatus Iainarchaeum sp</name>
    <dbReference type="NCBI Taxonomy" id="3101447"/>
    <lineage>
        <taxon>Archaea</taxon>
        <taxon>Candidatus Iainarchaeota</taxon>
        <taxon>Candidatus Iainarchaeia</taxon>
        <taxon>Candidatus Iainarchaeales</taxon>
        <taxon>Candidatus Iainarchaeaceae</taxon>
        <taxon>Candidatus Iainarchaeum</taxon>
    </lineage>
</organism>
<evidence type="ECO:0000313" key="2">
    <source>
        <dbReference type="EMBL" id="MBN2067948.1"/>
    </source>
</evidence>
<dbReference type="AlphaFoldDB" id="A0A938YZ05"/>
<gene>
    <name evidence="2" type="ORF">JW744_05770</name>
</gene>
<dbReference type="Gene3D" id="3.40.30.10">
    <property type="entry name" value="Glutaredoxin"/>
    <property type="match status" value="1"/>
</dbReference>
<protein>
    <recommendedName>
        <fullName evidence="4">Thioredoxin-like fold domain-containing protein</fullName>
    </recommendedName>
</protein>
<name>A0A938YZ05_9ARCH</name>
<feature type="transmembrane region" description="Helical" evidence="1">
    <location>
        <begin position="35"/>
        <end position="58"/>
    </location>
</feature>
<proteinExistence type="predicted"/>
<keyword evidence="1" id="KW-0472">Membrane</keyword>
<dbReference type="EMBL" id="JAFGDB010000102">
    <property type="protein sequence ID" value="MBN2067948.1"/>
    <property type="molecule type" value="Genomic_DNA"/>
</dbReference>
<dbReference type="Proteomes" id="UP000809243">
    <property type="component" value="Unassembled WGS sequence"/>
</dbReference>
<sequence>MIETEGQPKDEANEAGKINPVQKEKANLSPFFKGFGLRVLAVLVAGLVAGGLIGHFAVPNGASCLAGLPAAGPDADDLKLKVQNYLNENIYGPQGAEASVVSLEPFDDEFYIVDFDVSAGGEVLGAMSAYVTKSGKSLSGQILSLDEPLDTGEPEENGSNIPKSDKPVVELFVMSYCPYGLQMEKAILPVMELLQGKAEISIKFCDYIMHNLPEIEENTRQYCIQKEQNELFIDYLGCFAQSGDSAACLESAGVDQAMLDSCTAAADQEFGIMGLYNDSSSWLSGVYPIYPVHTAENEMYGVGGSPTLIINGAEVSVDRSPEAVKQAVCSAFNVAPEECSQALSTAVASSGFGGGTGASSSGSC</sequence>